<dbReference type="KEGG" id="llu:AKJ09_01851"/>
<dbReference type="AlphaFoldDB" id="A0A0K1PNU3"/>
<name>A0A0K1PNU3_9BACT</name>
<dbReference type="STRING" id="1391654.AKJ09_01851"/>
<evidence type="ECO:0000313" key="3">
    <source>
        <dbReference type="Proteomes" id="UP000064967"/>
    </source>
</evidence>
<organism evidence="2 3">
    <name type="scientific">Labilithrix luteola</name>
    <dbReference type="NCBI Taxonomy" id="1391654"/>
    <lineage>
        <taxon>Bacteria</taxon>
        <taxon>Pseudomonadati</taxon>
        <taxon>Myxococcota</taxon>
        <taxon>Polyangia</taxon>
        <taxon>Polyangiales</taxon>
        <taxon>Labilitrichaceae</taxon>
        <taxon>Labilithrix</taxon>
    </lineage>
</organism>
<dbReference type="EMBL" id="CP012333">
    <property type="protein sequence ID" value="AKU95187.1"/>
    <property type="molecule type" value="Genomic_DNA"/>
</dbReference>
<gene>
    <name evidence="2" type="ORF">AKJ09_01851</name>
</gene>
<dbReference type="Proteomes" id="UP000064967">
    <property type="component" value="Chromosome"/>
</dbReference>
<sequence length="100" mass="11166">MIWETWKKGFDAWENATAKYLEGWLKSPLLLTPGGLMLGGAMKAKATYDKALSQWVGALGVATKRDQERTLHALNQIESRLLDLEERLDAARNHQQNGAA</sequence>
<protein>
    <recommendedName>
        <fullName evidence="4">Poly(3-hydroxyalkanoate) polymerase subunit PhaE</fullName>
    </recommendedName>
</protein>
<accession>A0A0K1PNU3</accession>
<reference evidence="2 3" key="1">
    <citation type="submission" date="2015-08" db="EMBL/GenBank/DDBJ databases">
        <authorList>
            <person name="Babu N.S."/>
            <person name="Beckwith C.J."/>
            <person name="Beseler K.G."/>
            <person name="Brison A."/>
            <person name="Carone J.V."/>
            <person name="Caskin T.P."/>
            <person name="Diamond M."/>
            <person name="Durham M.E."/>
            <person name="Foxe J.M."/>
            <person name="Go M."/>
            <person name="Henderson B.A."/>
            <person name="Jones I.B."/>
            <person name="McGettigan J.A."/>
            <person name="Micheletti S.J."/>
            <person name="Nasrallah M.E."/>
            <person name="Ortiz D."/>
            <person name="Piller C.R."/>
            <person name="Privatt S.R."/>
            <person name="Schneider S.L."/>
            <person name="Sharp S."/>
            <person name="Smith T.C."/>
            <person name="Stanton J.D."/>
            <person name="Ullery H.E."/>
            <person name="Wilson R.J."/>
            <person name="Serrano M.G."/>
            <person name="Buck G."/>
            <person name="Lee V."/>
            <person name="Wang Y."/>
            <person name="Carvalho R."/>
            <person name="Voegtly L."/>
            <person name="Shi R."/>
            <person name="Duckworth R."/>
            <person name="Johnson A."/>
            <person name="Loviza R."/>
            <person name="Walstead R."/>
            <person name="Shah Z."/>
            <person name="Kiflezghi M."/>
            <person name="Wade K."/>
            <person name="Ball S.L."/>
            <person name="Bradley K.W."/>
            <person name="Asai D.J."/>
            <person name="Bowman C.A."/>
            <person name="Russell D.A."/>
            <person name="Pope W.H."/>
            <person name="Jacobs-Sera D."/>
            <person name="Hendrix R.W."/>
            <person name="Hatfull G.F."/>
        </authorList>
    </citation>
    <scope>NUCLEOTIDE SEQUENCE [LARGE SCALE GENOMIC DNA]</scope>
    <source>
        <strain evidence="2 3">DSM 27648</strain>
    </source>
</reference>
<dbReference type="RefSeq" id="WP_146646676.1">
    <property type="nucleotide sequence ID" value="NZ_CP012333.1"/>
</dbReference>
<evidence type="ECO:0000313" key="2">
    <source>
        <dbReference type="EMBL" id="AKU95187.1"/>
    </source>
</evidence>
<proteinExistence type="predicted"/>
<keyword evidence="3" id="KW-1185">Reference proteome</keyword>
<feature type="coiled-coil region" evidence="1">
    <location>
        <begin position="67"/>
        <end position="94"/>
    </location>
</feature>
<dbReference type="OrthoDB" id="5521892at2"/>
<keyword evidence="1" id="KW-0175">Coiled coil</keyword>
<evidence type="ECO:0008006" key="4">
    <source>
        <dbReference type="Google" id="ProtNLM"/>
    </source>
</evidence>
<evidence type="ECO:0000256" key="1">
    <source>
        <dbReference type="SAM" id="Coils"/>
    </source>
</evidence>